<dbReference type="Proteomes" id="UP001596996">
    <property type="component" value="Unassembled WGS sequence"/>
</dbReference>
<accession>A0ABW3I7S6</accession>
<protein>
    <submittedName>
        <fullName evidence="1">DUF2590 family protein</fullName>
    </submittedName>
</protein>
<gene>
    <name evidence="1" type="ORF">ACFQ02_03910</name>
</gene>
<sequence>MKQAKYFDLLVTNEDITLDSGNQPQLCNNRLSIAQDIKHAILESGLLKNLIAERSRILRADIILQIILVVEDDPRLIPGTVHIKEESKNRLLLTAETYEFGKIDPTELRL</sequence>
<dbReference type="RefSeq" id="WP_380819567.1">
    <property type="nucleotide sequence ID" value="NZ_JBHTJN010000008.1"/>
</dbReference>
<comment type="caution">
    <text evidence="1">The sequence shown here is derived from an EMBL/GenBank/DDBJ whole genome shotgun (WGS) entry which is preliminary data.</text>
</comment>
<dbReference type="Pfam" id="PF10761">
    <property type="entry name" value="DUF2590"/>
    <property type="match status" value="1"/>
</dbReference>
<proteinExistence type="predicted"/>
<evidence type="ECO:0000313" key="2">
    <source>
        <dbReference type="Proteomes" id="UP001596996"/>
    </source>
</evidence>
<dbReference type="EMBL" id="JBHTJN010000008">
    <property type="protein sequence ID" value="MFD0965998.1"/>
    <property type="molecule type" value="Genomic_DNA"/>
</dbReference>
<name>A0ABW3I7S6_9PAST</name>
<reference evidence="2" key="1">
    <citation type="journal article" date="2019" name="Int. J. Syst. Evol. Microbiol.">
        <title>The Global Catalogue of Microorganisms (GCM) 10K type strain sequencing project: providing services to taxonomists for standard genome sequencing and annotation.</title>
        <authorList>
            <consortium name="The Broad Institute Genomics Platform"/>
            <consortium name="The Broad Institute Genome Sequencing Center for Infectious Disease"/>
            <person name="Wu L."/>
            <person name="Ma J."/>
        </authorList>
    </citation>
    <scope>NUCLEOTIDE SEQUENCE [LARGE SCALE GENOMIC DNA]</scope>
    <source>
        <strain evidence="2">CCUG 61707</strain>
    </source>
</reference>
<evidence type="ECO:0000313" key="1">
    <source>
        <dbReference type="EMBL" id="MFD0965998.1"/>
    </source>
</evidence>
<keyword evidence="2" id="KW-1185">Reference proteome</keyword>
<dbReference type="InterPro" id="IPR019697">
    <property type="entry name" value="Phage_HP1_Orf28"/>
</dbReference>
<organism evidence="1 2">
    <name type="scientific">Seminibacterium arietis</name>
    <dbReference type="NCBI Taxonomy" id="1173502"/>
    <lineage>
        <taxon>Bacteria</taxon>
        <taxon>Pseudomonadati</taxon>
        <taxon>Pseudomonadota</taxon>
        <taxon>Gammaproteobacteria</taxon>
        <taxon>Pasteurellales</taxon>
        <taxon>Pasteurellaceae</taxon>
        <taxon>Seminibacterium</taxon>
    </lineage>
</organism>